<dbReference type="Pfam" id="PF09439">
    <property type="entry name" value="SRPRB"/>
    <property type="match status" value="1"/>
</dbReference>
<dbReference type="GO" id="GO:0003924">
    <property type="term" value="F:GTPase activity"/>
    <property type="evidence" value="ECO:0007669"/>
    <property type="project" value="TreeGrafter"/>
</dbReference>
<keyword evidence="9" id="KW-0931">ER-Golgi transport</keyword>
<keyword evidence="7" id="KW-0547">Nucleotide-binding</keyword>
<comment type="subcellular location">
    <subcellularLocation>
        <location evidence="1">Endoplasmic reticulum membrane</location>
        <topology evidence="1">Single-pass membrane protein</topology>
    </subcellularLocation>
</comment>
<evidence type="ECO:0000256" key="9">
    <source>
        <dbReference type="ARBA" id="ARBA00022892"/>
    </source>
</evidence>
<keyword evidence="9" id="KW-0813">Transport</keyword>
<dbReference type="GO" id="GO:0006886">
    <property type="term" value="P:intracellular protein transport"/>
    <property type="evidence" value="ECO:0007669"/>
    <property type="project" value="TreeGrafter"/>
</dbReference>
<evidence type="ECO:0000256" key="1">
    <source>
        <dbReference type="ARBA" id="ARBA00004389"/>
    </source>
</evidence>
<gene>
    <name evidence="15" type="primary">LOC120252525</name>
</gene>
<dbReference type="PANTHER" id="PTHR45909:SF1">
    <property type="entry name" value="ADP-RIBOSYLATION FACTOR-RELATED PROTEIN 1"/>
    <property type="match status" value="1"/>
</dbReference>
<dbReference type="InterPro" id="IPR019009">
    <property type="entry name" value="SRP_receptor_beta_su"/>
</dbReference>
<feature type="non-terminal residue" evidence="15">
    <location>
        <position position="1"/>
    </location>
</feature>
<keyword evidence="10" id="KW-1133">Transmembrane helix</keyword>
<keyword evidence="11" id="KW-0342">GTP-binding</keyword>
<evidence type="ECO:0000256" key="6">
    <source>
        <dbReference type="ARBA" id="ARBA00022707"/>
    </source>
</evidence>
<dbReference type="GO" id="GO:0005789">
    <property type="term" value="C:endoplasmic reticulum membrane"/>
    <property type="evidence" value="ECO:0007669"/>
    <property type="project" value="UniProtKB-SubCell"/>
</dbReference>
<keyword evidence="6" id="KW-0519">Myristate</keyword>
<dbReference type="InterPro" id="IPR024156">
    <property type="entry name" value="Small_GTPase_ARF"/>
</dbReference>
<keyword evidence="8" id="KW-0256">Endoplasmic reticulum</keyword>
<dbReference type="GO" id="GO:0005794">
    <property type="term" value="C:Golgi apparatus"/>
    <property type="evidence" value="ECO:0007669"/>
    <property type="project" value="TreeGrafter"/>
</dbReference>
<accession>A0AB40ANY6</accession>
<proteinExistence type="inferred from homology"/>
<dbReference type="AlphaFoldDB" id="A0AB40ANY6"/>
<keyword evidence="5" id="KW-0812">Transmembrane</keyword>
<evidence type="ECO:0000256" key="5">
    <source>
        <dbReference type="ARBA" id="ARBA00022692"/>
    </source>
</evidence>
<dbReference type="GeneID" id="120252525"/>
<dbReference type="RefSeq" id="XP_039116632.1">
    <property type="nucleotide sequence ID" value="XM_039260698.1"/>
</dbReference>
<dbReference type="InterPro" id="IPR027417">
    <property type="entry name" value="P-loop_NTPase"/>
</dbReference>
<protein>
    <recommendedName>
        <fullName evidence="4">Signal recognition particle receptor subunit beta</fullName>
    </recommendedName>
</protein>
<evidence type="ECO:0000256" key="7">
    <source>
        <dbReference type="ARBA" id="ARBA00022741"/>
    </source>
</evidence>
<dbReference type="SUPFAM" id="SSF52540">
    <property type="entry name" value="P-loop containing nucleoside triphosphate hydrolases"/>
    <property type="match status" value="1"/>
</dbReference>
<dbReference type="Gene3D" id="3.40.50.300">
    <property type="entry name" value="P-loop containing nucleotide triphosphate hydrolases"/>
    <property type="match status" value="1"/>
</dbReference>
<keyword evidence="13" id="KW-0675">Receptor</keyword>
<evidence type="ECO:0000256" key="8">
    <source>
        <dbReference type="ARBA" id="ARBA00022824"/>
    </source>
</evidence>
<evidence type="ECO:0000256" key="10">
    <source>
        <dbReference type="ARBA" id="ARBA00022989"/>
    </source>
</evidence>
<evidence type="ECO:0000256" key="2">
    <source>
        <dbReference type="ARBA" id="ARBA00005619"/>
    </source>
</evidence>
<organism evidence="14 15">
    <name type="scientific">Dioscorea cayennensis subsp. rotundata</name>
    <name type="common">White Guinea yam</name>
    <name type="synonym">Dioscorea rotundata</name>
    <dbReference type="NCBI Taxonomy" id="55577"/>
    <lineage>
        <taxon>Eukaryota</taxon>
        <taxon>Viridiplantae</taxon>
        <taxon>Streptophyta</taxon>
        <taxon>Embryophyta</taxon>
        <taxon>Tracheophyta</taxon>
        <taxon>Spermatophyta</taxon>
        <taxon>Magnoliopsida</taxon>
        <taxon>Liliopsida</taxon>
        <taxon>Dioscoreales</taxon>
        <taxon>Dioscoreaceae</taxon>
        <taxon>Dioscorea</taxon>
    </lineage>
</organism>
<dbReference type="CDD" id="cd04105">
    <property type="entry name" value="SR_beta"/>
    <property type="match status" value="1"/>
</dbReference>
<dbReference type="GO" id="GO:0034067">
    <property type="term" value="P:protein localization to Golgi apparatus"/>
    <property type="evidence" value="ECO:0007669"/>
    <property type="project" value="TreeGrafter"/>
</dbReference>
<keyword evidence="12" id="KW-0472">Membrane</keyword>
<keyword evidence="6" id="KW-0449">Lipoprotein</keyword>
<reference evidence="15" key="1">
    <citation type="submission" date="2025-08" db="UniProtKB">
        <authorList>
            <consortium name="RefSeq"/>
        </authorList>
    </citation>
    <scope>IDENTIFICATION</scope>
</reference>
<evidence type="ECO:0000256" key="4">
    <source>
        <dbReference type="ARBA" id="ARBA00020256"/>
    </source>
</evidence>
<sequence>CLFITDCILNRGQRITIELTGLSGGGKIILFYELRDGTPHHGTVTSMEPNRGTFVLHSELEKKDKIKPIHLVDVPGHSRLRPILDDFLAQVAGIIFVVDAVEFLPKCRATAEYLYDILTKSTVIKRKVSILILCNNTDKITAHSKEFIQKQLEKEINKLRASRTAVSSAYVTNEYTLGLPLEVFSFSQCHKKVVVFQVEQFIREQVKPRRA</sequence>
<dbReference type="Proteomes" id="UP001515500">
    <property type="component" value="Chromosome 21"/>
</dbReference>
<evidence type="ECO:0000256" key="13">
    <source>
        <dbReference type="ARBA" id="ARBA00023170"/>
    </source>
</evidence>
<dbReference type="GO" id="GO:0043001">
    <property type="term" value="P:Golgi to plasma membrane protein transport"/>
    <property type="evidence" value="ECO:0007669"/>
    <property type="project" value="TreeGrafter"/>
</dbReference>
<dbReference type="GO" id="GO:0005525">
    <property type="term" value="F:GTP binding"/>
    <property type="evidence" value="ECO:0007669"/>
    <property type="project" value="UniProtKB-KW"/>
</dbReference>
<evidence type="ECO:0000256" key="3">
    <source>
        <dbReference type="ARBA" id="ARBA00010290"/>
    </source>
</evidence>
<evidence type="ECO:0000256" key="11">
    <source>
        <dbReference type="ARBA" id="ARBA00023134"/>
    </source>
</evidence>
<evidence type="ECO:0000256" key="12">
    <source>
        <dbReference type="ARBA" id="ARBA00023136"/>
    </source>
</evidence>
<evidence type="ECO:0000313" key="15">
    <source>
        <dbReference type="RefSeq" id="XP_039116632.1"/>
    </source>
</evidence>
<name>A0AB40ANY6_DIOCR</name>
<comment type="similarity">
    <text evidence="3">Belongs to the small GTPase superfamily. Arf family.</text>
</comment>
<comment type="similarity">
    <text evidence="2">Belongs to the SRP receptor beta subunit family.</text>
</comment>
<evidence type="ECO:0000313" key="14">
    <source>
        <dbReference type="Proteomes" id="UP001515500"/>
    </source>
</evidence>
<keyword evidence="14" id="KW-1185">Reference proteome</keyword>
<dbReference type="PANTHER" id="PTHR45909">
    <property type="entry name" value="ADP-RIBOSYLATION FACTOR-RELATED PROTEIN 1"/>
    <property type="match status" value="1"/>
</dbReference>